<keyword evidence="1" id="KW-1133">Transmembrane helix</keyword>
<keyword evidence="3" id="KW-1185">Reference proteome</keyword>
<organism evidence="2 3">
    <name type="scientific">Tengunoibacter tsumagoiensis</name>
    <dbReference type="NCBI Taxonomy" id="2014871"/>
    <lineage>
        <taxon>Bacteria</taxon>
        <taxon>Bacillati</taxon>
        <taxon>Chloroflexota</taxon>
        <taxon>Ktedonobacteria</taxon>
        <taxon>Ktedonobacterales</taxon>
        <taxon>Dictyobacteraceae</taxon>
        <taxon>Tengunoibacter</taxon>
    </lineage>
</organism>
<dbReference type="Pfam" id="PF26314">
    <property type="entry name" value="MptA_B_family"/>
    <property type="match status" value="1"/>
</dbReference>
<feature type="transmembrane region" description="Helical" evidence="1">
    <location>
        <begin position="471"/>
        <end position="504"/>
    </location>
</feature>
<dbReference type="EMBL" id="BIFR01000001">
    <property type="protein sequence ID" value="GCE10336.1"/>
    <property type="molecule type" value="Genomic_DNA"/>
</dbReference>
<dbReference type="AlphaFoldDB" id="A0A401ZU61"/>
<feature type="transmembrane region" description="Helical" evidence="1">
    <location>
        <begin position="341"/>
        <end position="362"/>
    </location>
</feature>
<gene>
    <name evidence="2" type="ORF">KTT_01950</name>
</gene>
<evidence type="ECO:0000313" key="2">
    <source>
        <dbReference type="EMBL" id="GCE10336.1"/>
    </source>
</evidence>
<evidence type="ECO:0000256" key="1">
    <source>
        <dbReference type="SAM" id="Phobius"/>
    </source>
</evidence>
<protein>
    <recommendedName>
        <fullName evidence="4">DUF2029 domain-containing protein</fullName>
    </recommendedName>
</protein>
<evidence type="ECO:0000313" key="3">
    <source>
        <dbReference type="Proteomes" id="UP000287352"/>
    </source>
</evidence>
<feature type="transmembrane region" description="Helical" evidence="1">
    <location>
        <begin position="159"/>
        <end position="182"/>
    </location>
</feature>
<reference evidence="3" key="1">
    <citation type="submission" date="2018-12" db="EMBL/GenBank/DDBJ databases">
        <title>Tengunoibacter tsumagoiensis gen. nov., sp. nov., Dictyobacter kobayashii sp. nov., D. alpinus sp. nov., and D. joshuensis sp. nov. and description of Dictyobacteraceae fam. nov. within the order Ktedonobacterales isolated from Tengu-no-mugimeshi.</title>
        <authorList>
            <person name="Wang C.M."/>
            <person name="Zheng Y."/>
            <person name="Sakai Y."/>
            <person name="Toyoda A."/>
            <person name="Minakuchi Y."/>
            <person name="Abe K."/>
            <person name="Yokota A."/>
            <person name="Yabe S."/>
        </authorList>
    </citation>
    <scope>NUCLEOTIDE SEQUENCE [LARGE SCALE GENOMIC DNA]</scope>
    <source>
        <strain evidence="3">Uno3</strain>
    </source>
</reference>
<keyword evidence="1" id="KW-0812">Transmembrane</keyword>
<accession>A0A401ZU61</accession>
<dbReference type="Proteomes" id="UP000287352">
    <property type="component" value="Unassembled WGS sequence"/>
</dbReference>
<dbReference type="OrthoDB" id="143173at2"/>
<feature type="transmembrane region" description="Helical" evidence="1">
    <location>
        <begin position="125"/>
        <end position="147"/>
    </location>
</feature>
<feature type="transmembrane region" description="Helical" evidence="1">
    <location>
        <begin position="260"/>
        <end position="284"/>
    </location>
</feature>
<comment type="caution">
    <text evidence="2">The sequence shown here is derived from an EMBL/GenBank/DDBJ whole genome shotgun (WGS) entry which is preliminary data.</text>
</comment>
<feature type="transmembrane region" description="Helical" evidence="1">
    <location>
        <begin position="534"/>
        <end position="555"/>
    </location>
</feature>
<keyword evidence="1" id="KW-0472">Membrane</keyword>
<sequence length="597" mass="67624">MQHHNPASVKTRRTQSIQAAGAAGPLRRSSLLVHSDALMTTPQPPLQRRSFARWLLVCALALEMLYLALLLLLSAQRGEPDPLRAFWLAHLPWLHHVRGVIEIVKPLGLYVGWLNPTTAVGFANIQLFLLCLGLGVLACAVGLVQQAAPTTRFLSRQPLVFWMICLFTLLFGATMVIGPAHLTVFSQQMLLSGFYGQLVVETHLNPYVFTAWGSVQDTFQQLLVSSQASSAPPIPLLSFGPVWLDSSILLILATHQSVPLFLLSMRLAAALGHLLSVVLLWHILSQAHPAVRNAATLFYAWNPLILLLGIFQVHQEMLLIPLILLAIFFFQRNALLLSWVFLLLASLVNFAALLLLPLFLCAMGRRMRFIWWFWSTCWWLGLFVISLLVFVLAYIPYWQGGDLVDLQARLIELFLPTRALGSLDATLLQVPLRLPALIPWLAQPEHWMLFTLLVVIISLLCTIWLVDTIEWVLACSCIGLFLLVIFLPTYWPWYVFFPLILALCSTRRSPIQLAVALLFGALLNYYFWERHLVWPGQGLVTVGLPCLLWGWIWFFTSIWERLRAREMEGVVQPVSRPLRLIRPPWLSRPQRGLSDDL</sequence>
<feature type="transmembrane region" description="Helical" evidence="1">
    <location>
        <begin position="446"/>
        <end position="465"/>
    </location>
</feature>
<name>A0A401ZU61_9CHLR</name>
<feature type="transmembrane region" description="Helical" evidence="1">
    <location>
        <begin position="54"/>
        <end position="75"/>
    </location>
</feature>
<evidence type="ECO:0008006" key="4">
    <source>
        <dbReference type="Google" id="ProtNLM"/>
    </source>
</evidence>
<feature type="transmembrane region" description="Helical" evidence="1">
    <location>
        <begin position="511"/>
        <end position="528"/>
    </location>
</feature>
<proteinExistence type="predicted"/>
<feature type="transmembrane region" description="Helical" evidence="1">
    <location>
        <begin position="369"/>
        <end position="395"/>
    </location>
</feature>
<dbReference type="RefSeq" id="WP_126577947.1">
    <property type="nucleotide sequence ID" value="NZ_BIFR01000001.1"/>
</dbReference>